<dbReference type="OrthoDB" id="9798982at2"/>
<dbReference type="RefSeq" id="WP_083181270.1">
    <property type="nucleotide sequence ID" value="NZ_CBCRZR010000003.1"/>
</dbReference>
<dbReference type="InterPro" id="IPR052354">
    <property type="entry name" value="Cell_Wall_Dynamics_Protein"/>
</dbReference>
<keyword evidence="3" id="KW-1185">Reference proteome</keyword>
<dbReference type="Proteomes" id="UP000192815">
    <property type="component" value="Unassembled WGS sequence"/>
</dbReference>
<evidence type="ECO:0000259" key="1">
    <source>
        <dbReference type="Pfam" id="PF00182"/>
    </source>
</evidence>
<organism evidence="2 3">
    <name type="scientific">Pseudomonas floridensis</name>
    <dbReference type="NCBI Taxonomy" id="1958950"/>
    <lineage>
        <taxon>Bacteria</taxon>
        <taxon>Pseudomonadati</taxon>
        <taxon>Pseudomonadota</taxon>
        <taxon>Gammaproteobacteria</taxon>
        <taxon>Pseudomonadales</taxon>
        <taxon>Pseudomonadaceae</taxon>
        <taxon>Pseudomonas</taxon>
    </lineage>
</organism>
<dbReference type="PANTHER" id="PTHR34408">
    <property type="entry name" value="FAMILY PROTEIN, PUTATIVE-RELATED"/>
    <property type="match status" value="1"/>
</dbReference>
<gene>
    <name evidence="2" type="ORF">BZK31_03470</name>
</gene>
<evidence type="ECO:0000313" key="2">
    <source>
        <dbReference type="EMBL" id="ORC61380.1"/>
    </source>
</evidence>
<dbReference type="InterPro" id="IPR023346">
    <property type="entry name" value="Lysozyme-like_dom_sf"/>
</dbReference>
<protein>
    <recommendedName>
        <fullName evidence="1">Glycoside hydrolase family 19 catalytic domain-containing protein</fullName>
    </recommendedName>
</protein>
<dbReference type="GO" id="GO:0006032">
    <property type="term" value="P:chitin catabolic process"/>
    <property type="evidence" value="ECO:0007669"/>
    <property type="project" value="InterPro"/>
</dbReference>
<sequence>MSITRQQLLHILPNARPVAGVFVPVLNTAMGRYQIVTRLRIAAFLAQIGHESSQLRHLRELGGADYLARYDTGRLAARLGNTPQADGDGQRYRGRGLIHITGFDNYRGCGEALALDLIGQPELLEQPAHAAMSAAWFWSSRGLNSLVDNGEFLRITKAINGGTNGLADRETLYERALEVLA</sequence>
<dbReference type="SUPFAM" id="SSF53955">
    <property type="entry name" value="Lysozyme-like"/>
    <property type="match status" value="1"/>
</dbReference>
<proteinExistence type="predicted"/>
<comment type="caution">
    <text evidence="2">The sequence shown here is derived from an EMBL/GenBank/DDBJ whole genome shotgun (WGS) entry which is preliminary data.</text>
</comment>
<dbReference type="STRING" id="1958950.BZK31_03470"/>
<accession>A0A1X0NBP2</accession>
<dbReference type="Gene3D" id="1.10.530.10">
    <property type="match status" value="1"/>
</dbReference>
<dbReference type="Pfam" id="PF00182">
    <property type="entry name" value="Glyco_hydro_19"/>
    <property type="match status" value="1"/>
</dbReference>
<dbReference type="GO" id="GO:0016998">
    <property type="term" value="P:cell wall macromolecule catabolic process"/>
    <property type="evidence" value="ECO:0007669"/>
    <property type="project" value="InterPro"/>
</dbReference>
<dbReference type="EMBL" id="MUIO01000010">
    <property type="protein sequence ID" value="ORC61380.1"/>
    <property type="molecule type" value="Genomic_DNA"/>
</dbReference>
<dbReference type="GO" id="GO:0004568">
    <property type="term" value="F:chitinase activity"/>
    <property type="evidence" value="ECO:0007669"/>
    <property type="project" value="InterPro"/>
</dbReference>
<dbReference type="PANTHER" id="PTHR34408:SF1">
    <property type="entry name" value="GLYCOSYL HYDROLASE FAMILY 19 DOMAIN-CONTAINING PROTEIN HI_1415"/>
    <property type="match status" value="1"/>
</dbReference>
<reference evidence="3" key="1">
    <citation type="submission" date="2017-02" db="EMBL/GenBank/DDBJ databases">
        <title>Pseudomonas floridae sp. nov., a novel pathogenic bacterial species isolated from tomato.</title>
        <authorList>
            <person name="Timilsina S."/>
            <person name="Vallad G.E."/>
            <person name="Jones J.B."/>
        </authorList>
    </citation>
    <scope>NUCLEOTIDE SEQUENCE [LARGE SCALE GENOMIC DNA]</scope>
    <source>
        <strain evidence="3">GEV388</strain>
    </source>
</reference>
<evidence type="ECO:0000313" key="3">
    <source>
        <dbReference type="Proteomes" id="UP000192815"/>
    </source>
</evidence>
<feature type="domain" description="Glycoside hydrolase family 19 catalytic" evidence="1">
    <location>
        <begin position="38"/>
        <end position="140"/>
    </location>
</feature>
<dbReference type="AlphaFoldDB" id="A0A1X0NBP2"/>
<name>A0A1X0NBP2_9PSED</name>
<dbReference type="InterPro" id="IPR000726">
    <property type="entry name" value="Glyco_hydro_19_cat"/>
</dbReference>